<dbReference type="Proteomes" id="UP001642464">
    <property type="component" value="Unassembled WGS sequence"/>
</dbReference>
<feature type="region of interest" description="Disordered" evidence="1">
    <location>
        <begin position="362"/>
        <end position="400"/>
    </location>
</feature>
<keyword evidence="3" id="KW-1185">Reference proteome</keyword>
<comment type="caution">
    <text evidence="2">The sequence shown here is derived from an EMBL/GenBank/DDBJ whole genome shotgun (WGS) entry which is preliminary data.</text>
</comment>
<evidence type="ECO:0000313" key="2">
    <source>
        <dbReference type="EMBL" id="CAK8991560.1"/>
    </source>
</evidence>
<evidence type="ECO:0000313" key="3">
    <source>
        <dbReference type="Proteomes" id="UP001642464"/>
    </source>
</evidence>
<feature type="compositionally biased region" description="Acidic residues" evidence="1">
    <location>
        <begin position="374"/>
        <end position="400"/>
    </location>
</feature>
<reference evidence="2 3" key="1">
    <citation type="submission" date="2024-02" db="EMBL/GenBank/DDBJ databases">
        <authorList>
            <person name="Chen Y."/>
            <person name="Shah S."/>
            <person name="Dougan E. K."/>
            <person name="Thang M."/>
            <person name="Chan C."/>
        </authorList>
    </citation>
    <scope>NUCLEOTIDE SEQUENCE [LARGE SCALE GENOMIC DNA]</scope>
</reference>
<evidence type="ECO:0000256" key="1">
    <source>
        <dbReference type="SAM" id="MobiDB-lite"/>
    </source>
</evidence>
<gene>
    <name evidence="2" type="ORF">SCF082_LOCUS2712</name>
</gene>
<sequence>MPLVLQNLTNYSGLINDKGAANGNITHHFGDLANDLAMLSDKVSGLYSVLHEMLPESGPFLCPLDKQSHIKECLLIATCLLEEHVPEDIELATFTTYMEMTQRFLDIGWEALKNGLLFEEQSPILNMDATAPEQYQCDLLKHKEVTASLLQVHESDGATLAMSSAMVHASTSSLKILEAHQVGSSVDATVLKLHEIWMPICKQLDCDHSSFWDLNYASYHQTASLLQLKSGHAARRAARNEIRHRVKLERRVVDFVSENYEYYSKIYNGSTHLPPGRRFVDSSFIQASSRAARSRLADMGRQSMLEHVIPFMKQIATQDEPQSFSFLSSFSPSIPRFDENRAIRLFDHVEFRKFQQRKQRRLPASLLQNKEQQEDSSEDDEAVNEEDDHAAEFEDEDEDDHAPALLDMGMDSEEEEDTEDSLESGRRRRRSRRRRRRRWIGGRRRSRRRRRIFDDIVDAVAKVVEDVVEYMESLTGCLGYAIEFAGSGYDYEVVPGAVSISLGLSSGAKQALEDLISERPPSAFISLDFGFAVGVTKKLAWLGVGLGGSLACDSTAGCDVYITVASITSINLPTVSAFCPMGPNWGPATCAQSFGGGISTMCCSMGLQEGKNDCR</sequence>
<name>A0ABP0HN47_9DINO</name>
<protein>
    <submittedName>
        <fullName evidence="2">TauD domain-containing protein</fullName>
    </submittedName>
</protein>
<feature type="compositionally biased region" description="Acidic residues" evidence="1">
    <location>
        <begin position="410"/>
        <end position="422"/>
    </location>
</feature>
<proteinExistence type="predicted"/>
<feature type="region of interest" description="Disordered" evidence="1">
    <location>
        <begin position="409"/>
        <end position="428"/>
    </location>
</feature>
<dbReference type="EMBL" id="CAXAMM010001336">
    <property type="protein sequence ID" value="CAK8991560.1"/>
    <property type="molecule type" value="Genomic_DNA"/>
</dbReference>
<organism evidence="2 3">
    <name type="scientific">Durusdinium trenchii</name>
    <dbReference type="NCBI Taxonomy" id="1381693"/>
    <lineage>
        <taxon>Eukaryota</taxon>
        <taxon>Sar</taxon>
        <taxon>Alveolata</taxon>
        <taxon>Dinophyceae</taxon>
        <taxon>Suessiales</taxon>
        <taxon>Symbiodiniaceae</taxon>
        <taxon>Durusdinium</taxon>
    </lineage>
</organism>
<accession>A0ABP0HN47</accession>